<organism evidence="2 3">
    <name type="scientific">Massilia consociata</name>
    <dbReference type="NCBI Taxonomy" id="760117"/>
    <lineage>
        <taxon>Bacteria</taxon>
        <taxon>Pseudomonadati</taxon>
        <taxon>Pseudomonadota</taxon>
        <taxon>Betaproteobacteria</taxon>
        <taxon>Burkholderiales</taxon>
        <taxon>Oxalobacteraceae</taxon>
        <taxon>Telluria group</taxon>
        <taxon>Massilia</taxon>
    </lineage>
</organism>
<gene>
    <name evidence="2" type="ORF">ACFFJK_00175</name>
</gene>
<evidence type="ECO:0000313" key="2">
    <source>
        <dbReference type="EMBL" id="MFC0250303.1"/>
    </source>
</evidence>
<evidence type="ECO:0000313" key="3">
    <source>
        <dbReference type="Proteomes" id="UP001589773"/>
    </source>
</evidence>
<sequence length="128" mass="15058">MNDAFIKTQAPTGERLARLVRSGIVACVLAGTALGAMAQGQDRGPRREEVQQQQMRERYDARAQEPRIDQRAYEMQMREEQRRAVEMQQQERAREERRGGRMTPDERRDLRRQINEAGMDLYPNARRR</sequence>
<proteinExistence type="predicted"/>
<comment type="caution">
    <text evidence="2">The sequence shown here is derived from an EMBL/GenBank/DDBJ whole genome shotgun (WGS) entry which is preliminary data.</text>
</comment>
<dbReference type="Proteomes" id="UP001589773">
    <property type="component" value="Unassembled WGS sequence"/>
</dbReference>
<name>A0ABV6F9U8_9BURK</name>
<feature type="region of interest" description="Disordered" evidence="1">
    <location>
        <begin position="37"/>
        <end position="128"/>
    </location>
</feature>
<evidence type="ECO:0000256" key="1">
    <source>
        <dbReference type="SAM" id="MobiDB-lite"/>
    </source>
</evidence>
<protein>
    <submittedName>
        <fullName evidence="2">Uncharacterized protein</fullName>
    </submittedName>
</protein>
<reference evidence="2 3" key="1">
    <citation type="submission" date="2024-09" db="EMBL/GenBank/DDBJ databases">
        <authorList>
            <person name="Sun Q."/>
            <person name="Mori K."/>
        </authorList>
    </citation>
    <scope>NUCLEOTIDE SEQUENCE [LARGE SCALE GENOMIC DNA]</scope>
    <source>
        <strain evidence="2 3">CCM 7792</strain>
    </source>
</reference>
<feature type="compositionally biased region" description="Basic and acidic residues" evidence="1">
    <location>
        <begin position="43"/>
        <end position="114"/>
    </location>
</feature>
<dbReference type="EMBL" id="JBHLWP010000001">
    <property type="protein sequence ID" value="MFC0250303.1"/>
    <property type="molecule type" value="Genomic_DNA"/>
</dbReference>
<keyword evidence="3" id="KW-1185">Reference proteome</keyword>
<accession>A0ABV6F9U8</accession>
<dbReference type="RefSeq" id="WP_379677058.1">
    <property type="nucleotide sequence ID" value="NZ_JBHLWP010000001.1"/>
</dbReference>